<keyword evidence="3" id="KW-1185">Reference proteome</keyword>
<feature type="region of interest" description="Disordered" evidence="1">
    <location>
        <begin position="1"/>
        <end position="26"/>
    </location>
</feature>
<reference evidence="2 3" key="1">
    <citation type="journal article" date="2016" name="Genome Biol. Evol.">
        <title>Divergent and convergent evolution of fungal pathogenicity.</title>
        <authorList>
            <person name="Shang Y."/>
            <person name="Xiao G."/>
            <person name="Zheng P."/>
            <person name="Cen K."/>
            <person name="Zhan S."/>
            <person name="Wang C."/>
        </authorList>
    </citation>
    <scope>NUCLEOTIDE SEQUENCE [LARGE SCALE GENOMIC DNA]</scope>
    <source>
        <strain evidence="2 3">ARSEF 2679</strain>
    </source>
</reference>
<dbReference type="STRING" id="1081104.A0A168DXH5"/>
<dbReference type="RefSeq" id="XP_018708083.1">
    <property type="nucleotide sequence ID" value="XM_018843633.1"/>
</dbReference>
<evidence type="ECO:0000313" key="3">
    <source>
        <dbReference type="Proteomes" id="UP000076744"/>
    </source>
</evidence>
<proteinExistence type="predicted"/>
<feature type="compositionally biased region" description="Low complexity" evidence="1">
    <location>
        <begin position="105"/>
        <end position="121"/>
    </location>
</feature>
<feature type="compositionally biased region" description="Basic and acidic residues" evidence="1">
    <location>
        <begin position="1"/>
        <end position="18"/>
    </location>
</feature>
<protein>
    <submittedName>
        <fullName evidence="2">Ubiquitin-conjugating enzyme E2 4</fullName>
    </submittedName>
</protein>
<dbReference type="OrthoDB" id="9973183at2759"/>
<comment type="caution">
    <text evidence="2">The sequence shown here is derived from an EMBL/GenBank/DDBJ whole genome shotgun (WGS) entry which is preliminary data.</text>
</comment>
<gene>
    <name evidence="2" type="ORF">ISF_00026</name>
</gene>
<dbReference type="Proteomes" id="UP000076744">
    <property type="component" value="Unassembled WGS sequence"/>
</dbReference>
<accession>A0A168DXH5</accession>
<evidence type="ECO:0000256" key="1">
    <source>
        <dbReference type="SAM" id="MobiDB-lite"/>
    </source>
</evidence>
<dbReference type="AlphaFoldDB" id="A0A168DXH5"/>
<feature type="compositionally biased region" description="Low complexity" evidence="1">
    <location>
        <begin position="142"/>
        <end position="174"/>
    </location>
</feature>
<dbReference type="GeneID" id="30016318"/>
<organism evidence="2 3">
    <name type="scientific">Cordyceps fumosorosea (strain ARSEF 2679)</name>
    <name type="common">Isaria fumosorosea</name>
    <dbReference type="NCBI Taxonomy" id="1081104"/>
    <lineage>
        <taxon>Eukaryota</taxon>
        <taxon>Fungi</taxon>
        <taxon>Dikarya</taxon>
        <taxon>Ascomycota</taxon>
        <taxon>Pezizomycotina</taxon>
        <taxon>Sordariomycetes</taxon>
        <taxon>Hypocreomycetidae</taxon>
        <taxon>Hypocreales</taxon>
        <taxon>Cordycipitaceae</taxon>
        <taxon>Cordyceps</taxon>
    </lineage>
</organism>
<evidence type="ECO:0000313" key="2">
    <source>
        <dbReference type="EMBL" id="OAA73125.1"/>
    </source>
</evidence>
<feature type="region of interest" description="Disordered" evidence="1">
    <location>
        <begin position="66"/>
        <end position="174"/>
    </location>
</feature>
<name>A0A168DXH5_CORFA</name>
<dbReference type="EMBL" id="AZHB01000001">
    <property type="protein sequence ID" value="OAA73125.1"/>
    <property type="molecule type" value="Genomic_DNA"/>
</dbReference>
<sequence length="174" mass="18446">MSSRKEKSSTGSNKKESSGRTGARRLLKELETWRAEQPSELGIERLGPVSDENLMRWEAVINGRGVGHGYDGAFSPRPPSLTPKLTNDTRRPLAPLHRHPRRVPAEAAADALRDAGGAPERGAARRRDLPGPAQGGVDADVQRAGVRAGGAHAAELPGDGLAAQRGRGGAAAWW</sequence>